<gene>
    <name evidence="2" type="ORF">Y1Q_0016068</name>
</gene>
<evidence type="ECO:0000313" key="2">
    <source>
        <dbReference type="EMBL" id="KYO19813.1"/>
    </source>
</evidence>
<dbReference type="AlphaFoldDB" id="A0A151M5L9"/>
<organism evidence="2 3">
    <name type="scientific">Alligator mississippiensis</name>
    <name type="common">American alligator</name>
    <dbReference type="NCBI Taxonomy" id="8496"/>
    <lineage>
        <taxon>Eukaryota</taxon>
        <taxon>Metazoa</taxon>
        <taxon>Chordata</taxon>
        <taxon>Craniata</taxon>
        <taxon>Vertebrata</taxon>
        <taxon>Euteleostomi</taxon>
        <taxon>Archelosauria</taxon>
        <taxon>Archosauria</taxon>
        <taxon>Crocodylia</taxon>
        <taxon>Alligatoridae</taxon>
        <taxon>Alligatorinae</taxon>
        <taxon>Alligator</taxon>
    </lineage>
</organism>
<name>A0A151M5L9_ALLMI</name>
<proteinExistence type="predicted"/>
<feature type="region of interest" description="Disordered" evidence="1">
    <location>
        <begin position="1"/>
        <end position="37"/>
    </location>
</feature>
<keyword evidence="3" id="KW-1185">Reference proteome</keyword>
<evidence type="ECO:0000313" key="3">
    <source>
        <dbReference type="Proteomes" id="UP000050525"/>
    </source>
</evidence>
<reference evidence="2 3" key="1">
    <citation type="journal article" date="2012" name="Genome Biol.">
        <title>Sequencing three crocodilian genomes to illuminate the evolution of archosaurs and amniotes.</title>
        <authorList>
            <person name="St John J.A."/>
            <person name="Braun E.L."/>
            <person name="Isberg S.R."/>
            <person name="Miles L.G."/>
            <person name="Chong A.Y."/>
            <person name="Gongora J."/>
            <person name="Dalzell P."/>
            <person name="Moran C."/>
            <person name="Bed'hom B."/>
            <person name="Abzhanov A."/>
            <person name="Burgess S.C."/>
            <person name="Cooksey A.M."/>
            <person name="Castoe T.A."/>
            <person name="Crawford N.G."/>
            <person name="Densmore L.D."/>
            <person name="Drew J.C."/>
            <person name="Edwards S.V."/>
            <person name="Faircloth B.C."/>
            <person name="Fujita M.K."/>
            <person name="Greenwold M.J."/>
            <person name="Hoffmann F.G."/>
            <person name="Howard J.M."/>
            <person name="Iguchi T."/>
            <person name="Janes D.E."/>
            <person name="Khan S.Y."/>
            <person name="Kohno S."/>
            <person name="de Koning A.J."/>
            <person name="Lance S.L."/>
            <person name="McCarthy F.M."/>
            <person name="McCormack J.E."/>
            <person name="Merchant M.E."/>
            <person name="Peterson D.G."/>
            <person name="Pollock D.D."/>
            <person name="Pourmand N."/>
            <person name="Raney B.J."/>
            <person name="Roessler K.A."/>
            <person name="Sanford J.R."/>
            <person name="Sawyer R.H."/>
            <person name="Schmidt C.J."/>
            <person name="Triplett E.W."/>
            <person name="Tuberville T.D."/>
            <person name="Venegas-Anaya M."/>
            <person name="Howard J.T."/>
            <person name="Jarvis E.D."/>
            <person name="Guillette L.J.Jr."/>
            <person name="Glenn T.C."/>
            <person name="Green R.E."/>
            <person name="Ray D.A."/>
        </authorList>
    </citation>
    <scope>NUCLEOTIDE SEQUENCE [LARGE SCALE GENOMIC DNA]</scope>
    <source>
        <strain evidence="2">KSC_2009_1</strain>
    </source>
</reference>
<dbReference type="Proteomes" id="UP000050525">
    <property type="component" value="Unassembled WGS sequence"/>
</dbReference>
<feature type="compositionally biased region" description="Polar residues" evidence="1">
    <location>
        <begin position="23"/>
        <end position="32"/>
    </location>
</feature>
<dbReference type="EMBL" id="AKHW03006531">
    <property type="protein sequence ID" value="KYO19813.1"/>
    <property type="molecule type" value="Genomic_DNA"/>
</dbReference>
<comment type="caution">
    <text evidence="2">The sequence shown here is derived from an EMBL/GenBank/DDBJ whole genome shotgun (WGS) entry which is preliminary data.</text>
</comment>
<sequence length="143" mass="16121">MGEISVVETDSRIPKTDPGTVADPQQTASEPQAESLGVADNLIPKDCRGTRCLDGELSKRTHWGTYEMESLEGRVEDLEEEVHQPHTIRAHEGYIDGYCQTLLWKKDEEAKKMEGKVAIKKTGHQPTWNCMEDCHLRLRGMQG</sequence>
<protein>
    <submittedName>
        <fullName evidence="2">Uncharacterized protein</fullName>
    </submittedName>
</protein>
<evidence type="ECO:0000256" key="1">
    <source>
        <dbReference type="SAM" id="MobiDB-lite"/>
    </source>
</evidence>
<accession>A0A151M5L9</accession>